<feature type="active site" evidence="1">
    <location>
        <position position="189"/>
    </location>
</feature>
<feature type="site" description="Important for autoinhibition of adenylyltransferase activity" evidence="3">
    <location>
        <position position="55"/>
    </location>
</feature>
<evidence type="ECO:0000259" key="4">
    <source>
        <dbReference type="PROSITE" id="PS51459"/>
    </source>
</evidence>
<keyword evidence="2" id="KW-0067">ATP-binding</keyword>
<feature type="domain" description="Fido" evidence="4">
    <location>
        <begin position="102"/>
        <end position="258"/>
    </location>
</feature>
<evidence type="ECO:0000313" key="6">
    <source>
        <dbReference type="Proteomes" id="UP000178272"/>
    </source>
</evidence>
<dbReference type="InterPro" id="IPR040198">
    <property type="entry name" value="Fido_containing"/>
</dbReference>
<dbReference type="EMBL" id="MHCA01000047">
    <property type="protein sequence ID" value="OGY10926.1"/>
    <property type="molecule type" value="Genomic_DNA"/>
</dbReference>
<dbReference type="SUPFAM" id="SSF140931">
    <property type="entry name" value="Fic-like"/>
    <property type="match status" value="1"/>
</dbReference>
<reference evidence="5 6" key="1">
    <citation type="journal article" date="2016" name="Nat. Commun.">
        <title>Thousands of microbial genomes shed light on interconnected biogeochemical processes in an aquifer system.</title>
        <authorList>
            <person name="Anantharaman K."/>
            <person name="Brown C.T."/>
            <person name="Hug L.A."/>
            <person name="Sharon I."/>
            <person name="Castelle C.J."/>
            <person name="Probst A.J."/>
            <person name="Thomas B.C."/>
            <person name="Singh A."/>
            <person name="Wilkins M.J."/>
            <person name="Karaoz U."/>
            <person name="Brodie E.L."/>
            <person name="Williams K.H."/>
            <person name="Hubbard S.S."/>
            <person name="Banfield J.F."/>
        </authorList>
    </citation>
    <scope>NUCLEOTIDE SEQUENCE [LARGE SCALE GENOMIC DNA]</scope>
</reference>
<dbReference type="InterPro" id="IPR003812">
    <property type="entry name" value="Fido"/>
</dbReference>
<sequence length="349" mass="40567">MYTPKFTLTPKLTNWIAQIEAVKQKIDRSNILPEKEIALRYRAAIESAHSSTSIEGNPLNEKQVKAALAGKLNAWEKRVIEVVNYKKAWDWILKRNKRQSKITIRDILKLHALVADQLLPENKIGKLRPGPIYIVDIIDGKDVVRYTGPEASEVKSLLVELSDWLNKEKNTLHPVLVAGILHYEFVSIHPFSDGNGRVTRLLVKLLLDLLNYDFRGCLVLDTYYWQNTNRYYQNLNQAKKYRDQTKIDLTNWLSYFIEGFYLVAKDLERKIEVVGITGQEQTIRLNDNEMQILEFTQQFGQISLKDVLEILQVPERTAQRRLKNLVIKDLLKAEGRGKNTHYILKKRLK</sequence>
<dbReference type="Proteomes" id="UP000178272">
    <property type="component" value="Unassembled WGS sequence"/>
</dbReference>
<dbReference type="InterPro" id="IPR036597">
    <property type="entry name" value="Fido-like_dom_sf"/>
</dbReference>
<evidence type="ECO:0000313" key="5">
    <source>
        <dbReference type="EMBL" id="OGY10926.1"/>
    </source>
</evidence>
<evidence type="ECO:0000256" key="1">
    <source>
        <dbReference type="PIRSR" id="PIRSR640198-1"/>
    </source>
</evidence>
<protein>
    <recommendedName>
        <fullName evidence="4">Fido domain-containing protein</fullName>
    </recommendedName>
</protein>
<dbReference type="GO" id="GO:0005524">
    <property type="term" value="F:ATP binding"/>
    <property type="evidence" value="ECO:0007669"/>
    <property type="project" value="UniProtKB-KW"/>
</dbReference>
<name>A0A1G1V6B1_9BACT</name>
<accession>A0A1G1V6B1</accession>
<dbReference type="Pfam" id="PF02661">
    <property type="entry name" value="Fic"/>
    <property type="match status" value="1"/>
</dbReference>
<proteinExistence type="predicted"/>
<dbReference type="PANTHER" id="PTHR13504">
    <property type="entry name" value="FIDO DOMAIN-CONTAINING PROTEIN DDB_G0283145"/>
    <property type="match status" value="1"/>
</dbReference>
<gene>
    <name evidence="5" type="ORF">A3F61_01900</name>
</gene>
<dbReference type="Gene3D" id="1.10.10.10">
    <property type="entry name" value="Winged helix-like DNA-binding domain superfamily/Winged helix DNA-binding domain"/>
    <property type="match status" value="1"/>
</dbReference>
<organism evidence="5 6">
    <name type="scientific">Candidatus Blackburnbacteria bacterium RIFCSPHIGHO2_12_FULL_41_13b</name>
    <dbReference type="NCBI Taxonomy" id="1797517"/>
    <lineage>
        <taxon>Bacteria</taxon>
        <taxon>Candidatus Blackburniibacteriota</taxon>
    </lineage>
</organism>
<dbReference type="PANTHER" id="PTHR13504:SF38">
    <property type="entry name" value="FIDO DOMAIN-CONTAINING PROTEIN"/>
    <property type="match status" value="1"/>
</dbReference>
<dbReference type="SUPFAM" id="SSF46785">
    <property type="entry name" value="Winged helix' DNA-binding domain"/>
    <property type="match status" value="1"/>
</dbReference>
<evidence type="ECO:0000256" key="2">
    <source>
        <dbReference type="PIRSR" id="PIRSR640198-2"/>
    </source>
</evidence>
<dbReference type="STRING" id="1797517.A3F61_01900"/>
<dbReference type="Gene3D" id="1.10.3290.10">
    <property type="entry name" value="Fido-like domain"/>
    <property type="match status" value="1"/>
</dbReference>
<dbReference type="InterPro" id="IPR036388">
    <property type="entry name" value="WH-like_DNA-bd_sf"/>
</dbReference>
<feature type="binding site" evidence="2">
    <location>
        <begin position="193"/>
        <end position="200"/>
    </location>
    <ligand>
        <name>ATP</name>
        <dbReference type="ChEBI" id="CHEBI:30616"/>
    </ligand>
</feature>
<comment type="caution">
    <text evidence="5">The sequence shown here is derived from an EMBL/GenBank/DDBJ whole genome shotgun (WGS) entry which is preliminary data.</text>
</comment>
<feature type="binding site" evidence="2">
    <location>
        <begin position="231"/>
        <end position="232"/>
    </location>
    <ligand>
        <name>ATP</name>
        <dbReference type="ChEBI" id="CHEBI:30616"/>
    </ligand>
</feature>
<dbReference type="AlphaFoldDB" id="A0A1G1V6B1"/>
<keyword evidence="2" id="KW-0547">Nucleotide-binding</keyword>
<dbReference type="PROSITE" id="PS51459">
    <property type="entry name" value="FIDO"/>
    <property type="match status" value="1"/>
</dbReference>
<evidence type="ECO:0000256" key="3">
    <source>
        <dbReference type="PIRSR" id="PIRSR640198-3"/>
    </source>
</evidence>
<dbReference type="InterPro" id="IPR036390">
    <property type="entry name" value="WH_DNA-bd_sf"/>
</dbReference>